<comment type="caution">
    <text evidence="6">The sequence shown here is derived from an EMBL/GenBank/DDBJ whole genome shotgun (WGS) entry which is preliminary data.</text>
</comment>
<dbReference type="GO" id="GO:0006511">
    <property type="term" value="P:ubiquitin-dependent protein catabolic process"/>
    <property type="evidence" value="ECO:0007669"/>
    <property type="project" value="TreeGrafter"/>
</dbReference>
<dbReference type="GO" id="GO:0008270">
    <property type="term" value="F:zinc ion binding"/>
    <property type="evidence" value="ECO:0007669"/>
    <property type="project" value="UniProtKB-KW"/>
</dbReference>
<reference evidence="6" key="2">
    <citation type="submission" date="2019-07" db="EMBL/GenBank/DDBJ databases">
        <authorList>
            <person name="Yang Y."/>
            <person name="Bocs S."/>
            <person name="Baudouin L."/>
        </authorList>
    </citation>
    <scope>NUCLEOTIDE SEQUENCE</scope>
    <source>
        <tissue evidence="6">Spear leaf of Hainan Tall coconut</tissue>
    </source>
</reference>
<dbReference type="PANTHER" id="PTHR45931:SF3">
    <property type="entry name" value="RING ZINC FINGER-CONTAINING PROTEIN"/>
    <property type="match status" value="1"/>
</dbReference>
<proteinExistence type="predicted"/>
<name>A0A8K0I6R1_COCNU</name>
<keyword evidence="3" id="KW-0862">Zinc</keyword>
<organism evidence="6 7">
    <name type="scientific">Cocos nucifera</name>
    <name type="common">Coconut palm</name>
    <dbReference type="NCBI Taxonomy" id="13894"/>
    <lineage>
        <taxon>Eukaryota</taxon>
        <taxon>Viridiplantae</taxon>
        <taxon>Streptophyta</taxon>
        <taxon>Embryophyta</taxon>
        <taxon>Tracheophyta</taxon>
        <taxon>Spermatophyta</taxon>
        <taxon>Magnoliopsida</taxon>
        <taxon>Liliopsida</taxon>
        <taxon>Arecaceae</taxon>
        <taxon>Arecoideae</taxon>
        <taxon>Cocoseae</taxon>
        <taxon>Attaleinae</taxon>
        <taxon>Cocos</taxon>
    </lineage>
</organism>
<dbReference type="Pfam" id="PF13639">
    <property type="entry name" value="zf-RING_2"/>
    <property type="match status" value="1"/>
</dbReference>
<keyword evidence="1" id="KW-0479">Metal-binding</keyword>
<dbReference type="PROSITE" id="PS50089">
    <property type="entry name" value="ZF_RING_2"/>
    <property type="match status" value="1"/>
</dbReference>
<feature type="domain" description="RING-type" evidence="5">
    <location>
        <begin position="198"/>
        <end position="239"/>
    </location>
</feature>
<dbReference type="InterPro" id="IPR013083">
    <property type="entry name" value="Znf_RING/FYVE/PHD"/>
</dbReference>
<dbReference type="AlphaFoldDB" id="A0A8K0I6R1"/>
<keyword evidence="7" id="KW-1185">Reference proteome</keyword>
<evidence type="ECO:0000256" key="1">
    <source>
        <dbReference type="ARBA" id="ARBA00022723"/>
    </source>
</evidence>
<dbReference type="PANTHER" id="PTHR45931">
    <property type="entry name" value="SI:CH211-59O9.10"/>
    <property type="match status" value="1"/>
</dbReference>
<protein>
    <submittedName>
        <fullName evidence="6">Putative E3 ubiquitin-protein ligase RZF1-like</fullName>
    </submittedName>
</protein>
<dbReference type="OrthoDB" id="21204at2759"/>
<evidence type="ECO:0000259" key="5">
    <source>
        <dbReference type="PROSITE" id="PS50089"/>
    </source>
</evidence>
<evidence type="ECO:0000256" key="2">
    <source>
        <dbReference type="ARBA" id="ARBA00022771"/>
    </source>
</evidence>
<dbReference type="GO" id="GO:0061630">
    <property type="term" value="F:ubiquitin protein ligase activity"/>
    <property type="evidence" value="ECO:0007669"/>
    <property type="project" value="TreeGrafter"/>
</dbReference>
<dbReference type="Proteomes" id="UP000797356">
    <property type="component" value="Chromosome 4"/>
</dbReference>
<sequence length="245" mass="27725">MDPWLNLVRGNTSLHLRAFFQEGGRPPTSETMVEVRFFVSRSRIHQPGRIVQVERQPNVFRFHLPFSGLFPHRLRGLQVEYMLSHVGHPHRSDVNFWTDQICSYIFHAANAVVFEGYSGFSMTVHLDISTEVNSYWPSARMEDGVLMLDESLGDLMLSLEEEAVGGTGQFGSVPASESSIKTLDTRTYQGDGRDGSICTICLEIFEAGAELIVLPCCHEFHRSCGTKWLERSHLCPRCRYPMPTA</sequence>
<gene>
    <name evidence="6" type="ORF">COCNU_04G007800</name>
</gene>
<dbReference type="InterPro" id="IPR051834">
    <property type="entry name" value="RING_finger_E3_ligase"/>
</dbReference>
<accession>A0A8K0I6R1</accession>
<dbReference type="CDD" id="cd16454">
    <property type="entry name" value="RING-H2_PA-TM-RING"/>
    <property type="match status" value="1"/>
</dbReference>
<evidence type="ECO:0000313" key="6">
    <source>
        <dbReference type="EMBL" id="KAG1338474.1"/>
    </source>
</evidence>
<dbReference type="Gene3D" id="3.30.40.10">
    <property type="entry name" value="Zinc/RING finger domain, C3HC4 (zinc finger)"/>
    <property type="match status" value="1"/>
</dbReference>
<dbReference type="InterPro" id="IPR001841">
    <property type="entry name" value="Znf_RING"/>
</dbReference>
<dbReference type="SMART" id="SM00184">
    <property type="entry name" value="RING"/>
    <property type="match status" value="1"/>
</dbReference>
<dbReference type="GO" id="GO:0005634">
    <property type="term" value="C:nucleus"/>
    <property type="evidence" value="ECO:0007669"/>
    <property type="project" value="TreeGrafter"/>
</dbReference>
<dbReference type="EMBL" id="CM017875">
    <property type="protein sequence ID" value="KAG1338474.1"/>
    <property type="molecule type" value="Genomic_DNA"/>
</dbReference>
<reference evidence="6" key="1">
    <citation type="journal article" date="2017" name="Gigascience">
        <title>The genome draft of coconut (Cocos nucifera).</title>
        <authorList>
            <person name="Xiao Y."/>
            <person name="Xu P."/>
            <person name="Fan H."/>
            <person name="Baudouin L."/>
            <person name="Xia W."/>
            <person name="Bocs S."/>
            <person name="Xu J."/>
            <person name="Li Q."/>
            <person name="Guo A."/>
            <person name="Zhou L."/>
            <person name="Li J."/>
            <person name="Wu Y."/>
            <person name="Ma Z."/>
            <person name="Armero A."/>
            <person name="Issali A.E."/>
            <person name="Liu N."/>
            <person name="Peng M."/>
            <person name="Yang Y."/>
        </authorList>
    </citation>
    <scope>NUCLEOTIDE SEQUENCE</scope>
    <source>
        <tissue evidence="6">Spear leaf of Hainan Tall coconut</tissue>
    </source>
</reference>
<evidence type="ECO:0000256" key="3">
    <source>
        <dbReference type="ARBA" id="ARBA00022833"/>
    </source>
</evidence>
<dbReference type="SUPFAM" id="SSF57850">
    <property type="entry name" value="RING/U-box"/>
    <property type="match status" value="1"/>
</dbReference>
<evidence type="ECO:0000256" key="4">
    <source>
        <dbReference type="PROSITE-ProRule" id="PRU00175"/>
    </source>
</evidence>
<keyword evidence="2 4" id="KW-0863">Zinc-finger</keyword>
<evidence type="ECO:0000313" key="7">
    <source>
        <dbReference type="Proteomes" id="UP000797356"/>
    </source>
</evidence>